<protein>
    <submittedName>
        <fullName evidence="1">Uncharacterized protein</fullName>
    </submittedName>
</protein>
<sequence>LILHSLINQFNRVNLTKNTMQTKKPP</sequence>
<accession>A0A381V4Z9</accession>
<reference evidence="1" key="1">
    <citation type="submission" date="2018-05" db="EMBL/GenBank/DDBJ databases">
        <authorList>
            <person name="Lanie J.A."/>
            <person name="Ng W.-L."/>
            <person name="Kazmierczak K.M."/>
            <person name="Andrzejewski T.M."/>
            <person name="Davidsen T.M."/>
            <person name="Wayne K.J."/>
            <person name="Tettelin H."/>
            <person name="Glass J.I."/>
            <person name="Rusch D."/>
            <person name="Podicherti R."/>
            <person name="Tsui H.-C.T."/>
            <person name="Winkler M.E."/>
        </authorList>
    </citation>
    <scope>NUCLEOTIDE SEQUENCE</scope>
</reference>
<evidence type="ECO:0000313" key="1">
    <source>
        <dbReference type="EMBL" id="SVA35435.1"/>
    </source>
</evidence>
<name>A0A381V4Z9_9ZZZZ</name>
<feature type="non-terminal residue" evidence="1">
    <location>
        <position position="1"/>
    </location>
</feature>
<dbReference type="EMBL" id="UINC01007865">
    <property type="protein sequence ID" value="SVA35435.1"/>
    <property type="molecule type" value="Genomic_DNA"/>
</dbReference>
<gene>
    <name evidence="1" type="ORF">METZ01_LOCUS88289</name>
</gene>
<dbReference type="AlphaFoldDB" id="A0A381V4Z9"/>
<proteinExistence type="predicted"/>
<organism evidence="1">
    <name type="scientific">marine metagenome</name>
    <dbReference type="NCBI Taxonomy" id="408172"/>
    <lineage>
        <taxon>unclassified sequences</taxon>
        <taxon>metagenomes</taxon>
        <taxon>ecological metagenomes</taxon>
    </lineage>
</organism>